<dbReference type="EMBL" id="GBXM01069915">
    <property type="protein sequence ID" value="JAH38662.1"/>
    <property type="molecule type" value="Transcribed_RNA"/>
</dbReference>
<reference evidence="1" key="2">
    <citation type="journal article" date="2015" name="Fish Shellfish Immunol.">
        <title>Early steps in the European eel (Anguilla anguilla)-Vibrio vulnificus interaction in the gills: Role of the RtxA13 toxin.</title>
        <authorList>
            <person name="Callol A."/>
            <person name="Pajuelo D."/>
            <person name="Ebbesson L."/>
            <person name="Teles M."/>
            <person name="MacKenzie S."/>
            <person name="Amaro C."/>
        </authorList>
    </citation>
    <scope>NUCLEOTIDE SEQUENCE</scope>
</reference>
<evidence type="ECO:0000313" key="1">
    <source>
        <dbReference type="EMBL" id="JAH38662.1"/>
    </source>
</evidence>
<organism evidence="1">
    <name type="scientific">Anguilla anguilla</name>
    <name type="common">European freshwater eel</name>
    <name type="synonym">Muraena anguilla</name>
    <dbReference type="NCBI Taxonomy" id="7936"/>
    <lineage>
        <taxon>Eukaryota</taxon>
        <taxon>Metazoa</taxon>
        <taxon>Chordata</taxon>
        <taxon>Craniata</taxon>
        <taxon>Vertebrata</taxon>
        <taxon>Euteleostomi</taxon>
        <taxon>Actinopterygii</taxon>
        <taxon>Neopterygii</taxon>
        <taxon>Teleostei</taxon>
        <taxon>Anguilliformes</taxon>
        <taxon>Anguillidae</taxon>
        <taxon>Anguilla</taxon>
    </lineage>
</organism>
<proteinExistence type="predicted"/>
<accession>A0A0E9SBP9</accession>
<protein>
    <submittedName>
        <fullName evidence="1">Uncharacterized protein</fullName>
    </submittedName>
</protein>
<sequence length="52" mass="5798">MIHTAQKTLQMSSVWKVFLVQILILTYTSGFTRAKSPTNVLSVGSIFVQNVL</sequence>
<reference evidence="1" key="1">
    <citation type="submission" date="2014-11" db="EMBL/GenBank/DDBJ databases">
        <authorList>
            <person name="Amaro Gonzalez C."/>
        </authorList>
    </citation>
    <scope>NUCLEOTIDE SEQUENCE</scope>
</reference>
<dbReference type="AlphaFoldDB" id="A0A0E9SBP9"/>
<name>A0A0E9SBP9_ANGAN</name>